<evidence type="ECO:0000256" key="3">
    <source>
        <dbReference type="ARBA" id="ARBA00022960"/>
    </source>
</evidence>
<dbReference type="GO" id="GO:0009252">
    <property type="term" value="P:peptidoglycan biosynthetic process"/>
    <property type="evidence" value="ECO:0007669"/>
    <property type="project" value="UniProtKB-KW"/>
</dbReference>
<dbReference type="InterPro" id="IPR050644">
    <property type="entry name" value="PG_Glycine_Bridge_Synth"/>
</dbReference>
<dbReference type="Gene3D" id="3.40.630.30">
    <property type="match status" value="2"/>
</dbReference>
<dbReference type="AlphaFoldDB" id="A0A0G1BI06"/>
<dbReference type="Proteomes" id="UP000033867">
    <property type="component" value="Unassembled WGS sequence"/>
</dbReference>
<evidence type="ECO:0000313" key="7">
    <source>
        <dbReference type="EMBL" id="KKS73035.1"/>
    </source>
</evidence>
<keyword evidence="4" id="KW-0573">Peptidoglycan synthesis</keyword>
<evidence type="ECO:0000313" key="8">
    <source>
        <dbReference type="Proteomes" id="UP000033867"/>
    </source>
</evidence>
<dbReference type="EMBL" id="LCEK01000002">
    <property type="protein sequence ID" value="KKS73035.1"/>
    <property type="molecule type" value="Genomic_DNA"/>
</dbReference>
<keyword evidence="3" id="KW-0133">Cell shape</keyword>
<dbReference type="Pfam" id="PF02388">
    <property type="entry name" value="FemAB"/>
    <property type="match status" value="3"/>
</dbReference>
<keyword evidence="5" id="KW-0012">Acyltransferase</keyword>
<evidence type="ECO:0000256" key="2">
    <source>
        <dbReference type="ARBA" id="ARBA00022679"/>
    </source>
</evidence>
<organism evidence="7 8">
    <name type="scientific">Candidatus Magasanikbacteria bacterium GW2011_GWE2_42_7</name>
    <dbReference type="NCBI Taxonomy" id="1619052"/>
    <lineage>
        <taxon>Bacteria</taxon>
        <taxon>Candidatus Magasanikiibacteriota</taxon>
    </lineage>
</organism>
<sequence>MYSIKKTTDIQAWDAFVKTQQYSPFVQSYKYGEFYRELGEHYWILGVYAGETLVGGSLVLTVHAKRGNFFYLPYGPMLDYTDSAMVQQFFAKLKRGAKKEHMDFIRISPFLSDTQEGRAVIHAEGYRAAPMHVLAENSWLLDLSQSEEQLLAQMKKNHRNLIRRCEREGVTVTSHTDQKTLDILHDMLDETEKRQHFTRFSRHYINTEFAKFAEDGETLVYMGTLPTGEADAAAIIMFYGNMAVYRHSASRNLDKKLPTSYLIQWHVIKEAKRRGMRWYNFWGVEPKDASASHPFSGIGHFKRGFGGFQEDLLHCQDLPITKKYWVNWIVETIRKRKRGF</sequence>
<comment type="similarity">
    <text evidence="1">Belongs to the FemABX family.</text>
</comment>
<comment type="caution">
    <text evidence="7">The sequence shown here is derived from an EMBL/GenBank/DDBJ whole genome shotgun (WGS) entry which is preliminary data.</text>
</comment>
<dbReference type="GO" id="GO:0071555">
    <property type="term" value="P:cell wall organization"/>
    <property type="evidence" value="ECO:0007669"/>
    <property type="project" value="UniProtKB-KW"/>
</dbReference>
<gene>
    <name evidence="7" type="ORF">UV42_C0002G0015</name>
</gene>
<reference evidence="7 8" key="1">
    <citation type="journal article" date="2015" name="Nature">
        <title>rRNA introns, odd ribosomes, and small enigmatic genomes across a large radiation of phyla.</title>
        <authorList>
            <person name="Brown C.T."/>
            <person name="Hug L.A."/>
            <person name="Thomas B.C."/>
            <person name="Sharon I."/>
            <person name="Castelle C.J."/>
            <person name="Singh A."/>
            <person name="Wilkins M.J."/>
            <person name="Williams K.H."/>
            <person name="Banfield J.F."/>
        </authorList>
    </citation>
    <scope>NUCLEOTIDE SEQUENCE [LARGE SCALE GENOMIC DNA]</scope>
</reference>
<dbReference type="InterPro" id="IPR016181">
    <property type="entry name" value="Acyl_CoA_acyltransferase"/>
</dbReference>
<protein>
    <submittedName>
        <fullName evidence="7">Methicillin resistance protein</fullName>
    </submittedName>
</protein>
<proteinExistence type="inferred from homology"/>
<dbReference type="SUPFAM" id="SSF55729">
    <property type="entry name" value="Acyl-CoA N-acyltransferases (Nat)"/>
    <property type="match status" value="2"/>
</dbReference>
<evidence type="ECO:0000256" key="5">
    <source>
        <dbReference type="ARBA" id="ARBA00023315"/>
    </source>
</evidence>
<evidence type="ECO:0000256" key="1">
    <source>
        <dbReference type="ARBA" id="ARBA00009943"/>
    </source>
</evidence>
<dbReference type="GO" id="GO:0008360">
    <property type="term" value="P:regulation of cell shape"/>
    <property type="evidence" value="ECO:0007669"/>
    <property type="project" value="UniProtKB-KW"/>
</dbReference>
<dbReference type="InterPro" id="IPR003447">
    <property type="entry name" value="FEMABX"/>
</dbReference>
<accession>A0A0G1BI06</accession>
<keyword evidence="2" id="KW-0808">Transferase</keyword>
<name>A0A0G1BI06_9BACT</name>
<keyword evidence="6" id="KW-0961">Cell wall biogenesis/degradation</keyword>
<dbReference type="GO" id="GO:0016755">
    <property type="term" value="F:aminoacyltransferase activity"/>
    <property type="evidence" value="ECO:0007669"/>
    <property type="project" value="InterPro"/>
</dbReference>
<dbReference type="PROSITE" id="PS51191">
    <property type="entry name" value="FEMABX"/>
    <property type="match status" value="1"/>
</dbReference>
<dbReference type="PANTHER" id="PTHR36174">
    <property type="entry name" value="LIPID II:GLYCINE GLYCYLTRANSFERASE"/>
    <property type="match status" value="1"/>
</dbReference>
<evidence type="ECO:0000256" key="6">
    <source>
        <dbReference type="ARBA" id="ARBA00023316"/>
    </source>
</evidence>
<evidence type="ECO:0000256" key="4">
    <source>
        <dbReference type="ARBA" id="ARBA00022984"/>
    </source>
</evidence>
<dbReference type="PANTHER" id="PTHR36174:SF1">
    <property type="entry name" value="LIPID II:GLYCINE GLYCYLTRANSFERASE"/>
    <property type="match status" value="1"/>
</dbReference>